<comment type="caution">
    <text evidence="3">The sequence shown here is derived from an EMBL/GenBank/DDBJ whole genome shotgun (WGS) entry which is preliminary data.</text>
</comment>
<dbReference type="AlphaFoldDB" id="A0A917G959"/>
<dbReference type="RefSeq" id="WP_188615489.1">
    <property type="nucleotide sequence ID" value="NZ_BMJT01000009.1"/>
</dbReference>
<proteinExistence type="predicted"/>
<feature type="region of interest" description="Disordered" evidence="1">
    <location>
        <begin position="111"/>
        <end position="141"/>
    </location>
</feature>
<evidence type="ECO:0000256" key="2">
    <source>
        <dbReference type="SAM" id="Phobius"/>
    </source>
</evidence>
<evidence type="ECO:0000313" key="4">
    <source>
        <dbReference type="Proteomes" id="UP000616608"/>
    </source>
</evidence>
<organism evidence="3 4">
    <name type="scientific">Lysinibacillus alkalisoli</name>
    <dbReference type="NCBI Taxonomy" id="1911548"/>
    <lineage>
        <taxon>Bacteria</taxon>
        <taxon>Bacillati</taxon>
        <taxon>Bacillota</taxon>
        <taxon>Bacilli</taxon>
        <taxon>Bacillales</taxon>
        <taxon>Bacillaceae</taxon>
        <taxon>Lysinibacillus</taxon>
    </lineage>
</organism>
<feature type="transmembrane region" description="Helical" evidence="2">
    <location>
        <begin position="40"/>
        <end position="59"/>
    </location>
</feature>
<protein>
    <recommendedName>
        <fullName evidence="5">YtxH domain-containing protein</fullName>
    </recommendedName>
</protein>
<evidence type="ECO:0000313" key="3">
    <source>
        <dbReference type="EMBL" id="GGG30081.1"/>
    </source>
</evidence>
<evidence type="ECO:0000256" key="1">
    <source>
        <dbReference type="SAM" id="MobiDB-lite"/>
    </source>
</evidence>
<keyword evidence="2" id="KW-0472">Membrane</keyword>
<evidence type="ECO:0008006" key="5">
    <source>
        <dbReference type="Google" id="ProtNLM"/>
    </source>
</evidence>
<dbReference type="InterPro" id="IPR052928">
    <property type="entry name" value="Desiccation-related_membrane"/>
</dbReference>
<sequence length="141" mass="15204">MTKKPNYNEVKDQQFGSTLPQVYKAQEAIYDEESVNMKDFVIGAFVGGIIGAAAGLLLAPKSGSELRDDVAIQAVNLKDKSLELSSTAKNKTAELSQQLQEQTSQLVDKVKTLKDEKLPSDDGTASIEGEESLADEAPKQS</sequence>
<feature type="compositionally biased region" description="Basic and acidic residues" evidence="1">
    <location>
        <begin position="111"/>
        <end position="120"/>
    </location>
</feature>
<keyword evidence="4" id="KW-1185">Reference proteome</keyword>
<dbReference type="PANTHER" id="PTHR35792">
    <property type="entry name" value="GENERAL STRESS PROTEIN"/>
    <property type="match status" value="1"/>
</dbReference>
<dbReference type="Pfam" id="PF12732">
    <property type="entry name" value="YtxH"/>
    <property type="match status" value="1"/>
</dbReference>
<reference evidence="3" key="2">
    <citation type="submission" date="2020-09" db="EMBL/GenBank/DDBJ databases">
        <authorList>
            <person name="Sun Q."/>
            <person name="Zhou Y."/>
        </authorList>
    </citation>
    <scope>NUCLEOTIDE SEQUENCE</scope>
    <source>
        <strain evidence="3">CGMCC 1.15760</strain>
    </source>
</reference>
<keyword evidence="2" id="KW-0812">Transmembrane</keyword>
<keyword evidence="2" id="KW-1133">Transmembrane helix</keyword>
<reference evidence="3" key="1">
    <citation type="journal article" date="2014" name="Int. J. Syst. Evol. Microbiol.">
        <title>Complete genome sequence of Corynebacterium casei LMG S-19264T (=DSM 44701T), isolated from a smear-ripened cheese.</title>
        <authorList>
            <consortium name="US DOE Joint Genome Institute (JGI-PGF)"/>
            <person name="Walter F."/>
            <person name="Albersmeier A."/>
            <person name="Kalinowski J."/>
            <person name="Ruckert C."/>
        </authorList>
    </citation>
    <scope>NUCLEOTIDE SEQUENCE</scope>
    <source>
        <strain evidence="3">CGMCC 1.15760</strain>
    </source>
</reference>
<dbReference type="PANTHER" id="PTHR35792:SF1">
    <property type="entry name" value="SLL0268 PROTEIN"/>
    <property type="match status" value="1"/>
</dbReference>
<accession>A0A917G959</accession>
<name>A0A917G959_9BACI</name>
<gene>
    <name evidence="3" type="ORF">GCM10007425_25900</name>
</gene>
<dbReference type="Proteomes" id="UP000616608">
    <property type="component" value="Unassembled WGS sequence"/>
</dbReference>
<dbReference type="EMBL" id="BMJT01000009">
    <property type="protein sequence ID" value="GGG30081.1"/>
    <property type="molecule type" value="Genomic_DNA"/>
</dbReference>
<dbReference type="InterPro" id="IPR024623">
    <property type="entry name" value="YtxH"/>
</dbReference>